<dbReference type="OrthoDB" id="279464at2"/>
<name>A0A1U7CX25_9BACT</name>
<feature type="domain" description="Polysaccharide export protein N-terminal" evidence="3">
    <location>
        <begin position="308"/>
        <end position="376"/>
    </location>
</feature>
<dbReference type="InterPro" id="IPR013324">
    <property type="entry name" value="RNA_pol_sigma_r3/r4-like"/>
</dbReference>
<dbReference type="RefSeq" id="WP_076349786.1">
    <property type="nucleotide sequence ID" value="NZ_CP019082.1"/>
</dbReference>
<dbReference type="InterPro" id="IPR013325">
    <property type="entry name" value="RNA_pol_sigma_r2"/>
</dbReference>
<keyword evidence="1" id="KW-0732">Signal</keyword>
<dbReference type="InterPro" id="IPR019554">
    <property type="entry name" value="Soluble_ligand-bd"/>
</dbReference>
<feature type="compositionally biased region" description="Basic and acidic residues" evidence="2">
    <location>
        <begin position="492"/>
        <end position="524"/>
    </location>
</feature>
<dbReference type="NCBIfam" id="TIGR02937">
    <property type="entry name" value="sigma70-ECF"/>
    <property type="match status" value="1"/>
</dbReference>
<dbReference type="KEGG" id="pbor:BSF38_05015"/>
<evidence type="ECO:0000313" key="7">
    <source>
        <dbReference type="EMBL" id="APW63448.1"/>
    </source>
</evidence>
<dbReference type="Pfam" id="PF08281">
    <property type="entry name" value="Sigma70_r4_2"/>
    <property type="match status" value="1"/>
</dbReference>
<dbReference type="GO" id="GO:0016987">
    <property type="term" value="F:sigma factor activity"/>
    <property type="evidence" value="ECO:0007669"/>
    <property type="project" value="InterPro"/>
</dbReference>
<dbReference type="InterPro" id="IPR003715">
    <property type="entry name" value="Poly_export_N"/>
</dbReference>
<dbReference type="InterPro" id="IPR036388">
    <property type="entry name" value="WH-like_DNA-bd_sf"/>
</dbReference>
<dbReference type="GO" id="GO:0015159">
    <property type="term" value="F:polysaccharide transmembrane transporter activity"/>
    <property type="evidence" value="ECO:0007669"/>
    <property type="project" value="InterPro"/>
</dbReference>
<accession>A0A1U7CX25</accession>
<dbReference type="Pfam" id="PF04542">
    <property type="entry name" value="Sigma70_r2"/>
    <property type="match status" value="1"/>
</dbReference>
<dbReference type="STRING" id="1387353.BSF38_05015"/>
<feature type="domain" description="RNA polymerase sigma factor 70 region 4 type 2" evidence="5">
    <location>
        <begin position="142"/>
        <end position="193"/>
    </location>
</feature>
<feature type="domain" description="Soluble ligand binding" evidence="6">
    <location>
        <begin position="409"/>
        <end position="461"/>
    </location>
</feature>
<gene>
    <name evidence="7" type="primary">sigW_14</name>
    <name evidence="7" type="ORF">BSF38_05015</name>
</gene>
<dbReference type="GO" id="GO:0003677">
    <property type="term" value="F:DNA binding"/>
    <property type="evidence" value="ECO:0007669"/>
    <property type="project" value="InterPro"/>
</dbReference>
<dbReference type="Gene3D" id="3.30.1950.10">
    <property type="entry name" value="wza like domain"/>
    <property type="match status" value="1"/>
</dbReference>
<feature type="region of interest" description="Disordered" evidence="2">
    <location>
        <begin position="285"/>
        <end position="309"/>
    </location>
</feature>
<dbReference type="Pfam" id="PF10531">
    <property type="entry name" value="SLBB"/>
    <property type="match status" value="1"/>
</dbReference>
<keyword evidence="8" id="KW-1185">Reference proteome</keyword>
<proteinExistence type="predicted"/>
<evidence type="ECO:0000259" key="3">
    <source>
        <dbReference type="Pfam" id="PF02563"/>
    </source>
</evidence>
<dbReference type="CDD" id="cd06171">
    <property type="entry name" value="Sigma70_r4"/>
    <property type="match status" value="1"/>
</dbReference>
<organism evidence="7 8">
    <name type="scientific">Paludisphaera borealis</name>
    <dbReference type="NCBI Taxonomy" id="1387353"/>
    <lineage>
        <taxon>Bacteria</taxon>
        <taxon>Pseudomonadati</taxon>
        <taxon>Planctomycetota</taxon>
        <taxon>Planctomycetia</taxon>
        <taxon>Isosphaerales</taxon>
        <taxon>Isosphaeraceae</taxon>
        <taxon>Paludisphaera</taxon>
    </lineage>
</organism>
<evidence type="ECO:0000256" key="2">
    <source>
        <dbReference type="SAM" id="MobiDB-lite"/>
    </source>
</evidence>
<protein>
    <submittedName>
        <fullName evidence="7">ECF RNA polymerase sigma factor SigW</fullName>
    </submittedName>
</protein>
<dbReference type="InterPro" id="IPR014284">
    <property type="entry name" value="RNA_pol_sigma-70_dom"/>
</dbReference>
<evidence type="ECO:0000313" key="8">
    <source>
        <dbReference type="Proteomes" id="UP000186309"/>
    </source>
</evidence>
<dbReference type="InterPro" id="IPR007627">
    <property type="entry name" value="RNA_pol_sigma70_r2"/>
</dbReference>
<dbReference type="PANTHER" id="PTHR33619">
    <property type="entry name" value="POLYSACCHARIDE EXPORT PROTEIN GFCE-RELATED"/>
    <property type="match status" value="1"/>
</dbReference>
<sequence length="565" mass="61755">MAGGSPERLQRDLTTLFQVGTAAGLTDRELIARISRASADDAEALLEVLVTRHGPMVLRVCRNVLNDPHDAEDAFQATFLVLVKQFRTIRKLDSIGSWLYGVAARVSARARVEAAKRRKREREHVQLAVVPALDDEASRGLAIQEEVLRLPDRYRSVVVLCYWESLTHEQAAARLACPIGTVRSRVARARELLRRRLVHRGVADVDPAPAVLPLSSALVRSTVQAAAKVASGQSVSKVVAARVASLSLHVIRRMVMTKLGMIAVPTCLALVASIGLGLAAQTAKRADRDDKPRADRGASETKKLQPAPEVKEYVVEPPDVILVEVLEALPGRPISGERLVRPDGKITLGFYGEVYVAGLTIKEIKEKVVLHLRRFLGDEVLGLDVEGKKTPPGDTDRVFVDVTTWNSKVYYVQGEVHDPGRLPVTGKETILDAVDFAGGLTPQADHESVVLVRNDPKGGPPEKLHVDIDEVLLGDDASTNYYLQAGDRLVVRRDPGIQGDHGDRPSAGRSKASSETKEADHPDVDTSNGPQRTPGLELKIQALERRLIAIESQLRKVLEKLDQPR</sequence>
<dbReference type="SUPFAM" id="SSF88659">
    <property type="entry name" value="Sigma3 and sigma4 domains of RNA polymerase sigma factors"/>
    <property type="match status" value="1"/>
</dbReference>
<feature type="domain" description="RNA polymerase sigma-70 region 2" evidence="4">
    <location>
        <begin position="49"/>
        <end position="110"/>
    </location>
</feature>
<dbReference type="Pfam" id="PF02563">
    <property type="entry name" value="Poly_export"/>
    <property type="match status" value="1"/>
</dbReference>
<evidence type="ECO:0000259" key="4">
    <source>
        <dbReference type="Pfam" id="PF04542"/>
    </source>
</evidence>
<dbReference type="GO" id="GO:0006352">
    <property type="term" value="P:DNA-templated transcription initiation"/>
    <property type="evidence" value="ECO:0007669"/>
    <property type="project" value="InterPro"/>
</dbReference>
<feature type="region of interest" description="Disordered" evidence="2">
    <location>
        <begin position="492"/>
        <end position="537"/>
    </location>
</feature>
<dbReference type="Proteomes" id="UP000186309">
    <property type="component" value="Chromosome"/>
</dbReference>
<dbReference type="SUPFAM" id="SSF88946">
    <property type="entry name" value="Sigma2 domain of RNA polymerase sigma factors"/>
    <property type="match status" value="1"/>
</dbReference>
<dbReference type="Gene3D" id="1.10.10.10">
    <property type="entry name" value="Winged helix-like DNA-binding domain superfamily/Winged helix DNA-binding domain"/>
    <property type="match status" value="1"/>
</dbReference>
<reference evidence="8" key="1">
    <citation type="submission" date="2016-12" db="EMBL/GenBank/DDBJ databases">
        <title>Comparative genomics of four Isosphaeraceae planctomycetes: a common pool of plasmids and glycoside hydrolase genes.</title>
        <authorList>
            <person name="Ivanova A."/>
        </authorList>
    </citation>
    <scope>NUCLEOTIDE SEQUENCE [LARGE SCALE GENOMIC DNA]</scope>
    <source>
        <strain evidence="8">PX4</strain>
    </source>
</reference>
<evidence type="ECO:0000259" key="5">
    <source>
        <dbReference type="Pfam" id="PF08281"/>
    </source>
</evidence>
<dbReference type="EMBL" id="CP019082">
    <property type="protein sequence ID" value="APW63448.1"/>
    <property type="molecule type" value="Genomic_DNA"/>
</dbReference>
<dbReference type="Gene3D" id="1.10.1740.10">
    <property type="match status" value="1"/>
</dbReference>
<evidence type="ECO:0000256" key="1">
    <source>
        <dbReference type="ARBA" id="ARBA00022729"/>
    </source>
</evidence>
<dbReference type="AlphaFoldDB" id="A0A1U7CX25"/>
<dbReference type="PANTHER" id="PTHR33619:SF3">
    <property type="entry name" value="POLYSACCHARIDE EXPORT PROTEIN GFCE-RELATED"/>
    <property type="match status" value="1"/>
</dbReference>
<dbReference type="Gene3D" id="3.10.560.10">
    <property type="entry name" value="Outer membrane lipoprotein wza domain like"/>
    <property type="match status" value="1"/>
</dbReference>
<dbReference type="InterPro" id="IPR049712">
    <property type="entry name" value="Poly_export"/>
</dbReference>
<evidence type="ECO:0000259" key="6">
    <source>
        <dbReference type="Pfam" id="PF10531"/>
    </source>
</evidence>
<dbReference type="InterPro" id="IPR013249">
    <property type="entry name" value="RNA_pol_sigma70_r4_t2"/>
</dbReference>